<dbReference type="Gene3D" id="1.25.40.10">
    <property type="entry name" value="Tetratricopeptide repeat domain"/>
    <property type="match status" value="1"/>
</dbReference>
<dbReference type="EMBL" id="FOPC01000019">
    <property type="protein sequence ID" value="SFH13348.1"/>
    <property type="molecule type" value="Genomic_DNA"/>
</dbReference>
<sequence length="541" mass="62573">MKIRVIYALVFFLVWVKSFQIANGQSNDLELIQKKAESNPKEAYSRLTDLIISYSDTKSLRYGEALYLEGVLLKEFGLYKDAILKLYQAEQIFQTHSYTKGLAELFNVIGQLYYKTKSTSAALQKHQESLRIFESLEDRQGIVQSLGLIGTMHEKLGNYSKALIFQNQAIELLKIEEDSSQLAILFENIGSIYEDLNQFDSADLYFQKAFELNWNAGDSLKLPGNLNNLGDVRRKTNKATEAIPYYQEALGLSIRLGNKYTERSARVDLGKSYADLGEFEWAYNYFASARDLSESIFSEEAARQLALQEFQFEVRKQKTEIGHLEEIHQFEVKMRWLLIGLILSIITMAWIFFSKQQLRIRTSQSQLQKQREILEVKEKLILSEKENINLLESRMSAEVHAQQKALSAQTLHVIEKNQMLKEIQSKLQSTLNLEAKEQKKKLRNLIRQIDYNLSQDSDWESFKQAFENVHHDFLKNLKSKNPELTSGDLKLACLMKMNMSNKEIAATLGISIESLRISRYRLRKRLQLAEGKDLQNYLLGM</sequence>
<evidence type="ECO:0000313" key="4">
    <source>
        <dbReference type="Proteomes" id="UP000199642"/>
    </source>
</evidence>
<dbReference type="GO" id="GO:0006355">
    <property type="term" value="P:regulation of DNA-templated transcription"/>
    <property type="evidence" value="ECO:0007669"/>
    <property type="project" value="InterPro"/>
</dbReference>
<dbReference type="InterPro" id="IPR011990">
    <property type="entry name" value="TPR-like_helical_dom_sf"/>
</dbReference>
<dbReference type="AlphaFoldDB" id="A0A1I2XIM7"/>
<feature type="repeat" description="TPR" evidence="1">
    <location>
        <begin position="183"/>
        <end position="216"/>
    </location>
</feature>
<organism evidence="3 4">
    <name type="scientific">Algoriphagus hitonicola</name>
    <dbReference type="NCBI Taxonomy" id="435880"/>
    <lineage>
        <taxon>Bacteria</taxon>
        <taxon>Pseudomonadati</taxon>
        <taxon>Bacteroidota</taxon>
        <taxon>Cytophagia</taxon>
        <taxon>Cytophagales</taxon>
        <taxon>Cyclobacteriaceae</taxon>
        <taxon>Algoriphagus</taxon>
    </lineage>
</organism>
<keyword evidence="2" id="KW-0472">Membrane</keyword>
<dbReference type="STRING" id="435880.SAMN04487988_11928"/>
<dbReference type="OrthoDB" id="1090267at2"/>
<evidence type="ECO:0000256" key="2">
    <source>
        <dbReference type="SAM" id="Phobius"/>
    </source>
</evidence>
<evidence type="ECO:0000256" key="1">
    <source>
        <dbReference type="PROSITE-ProRule" id="PRU00339"/>
    </source>
</evidence>
<dbReference type="PROSITE" id="PS50005">
    <property type="entry name" value="TPR"/>
    <property type="match status" value="2"/>
</dbReference>
<accession>A0A1I2XIM7</accession>
<name>A0A1I2XIM7_9BACT</name>
<dbReference type="InterPro" id="IPR016032">
    <property type="entry name" value="Sig_transdc_resp-reg_C-effctor"/>
</dbReference>
<dbReference type="SUPFAM" id="SSF46894">
    <property type="entry name" value="C-terminal effector domain of the bipartite response regulators"/>
    <property type="match status" value="1"/>
</dbReference>
<dbReference type="Proteomes" id="UP000199642">
    <property type="component" value="Unassembled WGS sequence"/>
</dbReference>
<feature type="repeat" description="TPR" evidence="1">
    <location>
        <begin position="263"/>
        <end position="296"/>
    </location>
</feature>
<dbReference type="SMART" id="SM00028">
    <property type="entry name" value="TPR"/>
    <property type="match status" value="6"/>
</dbReference>
<dbReference type="PANTHER" id="PTHR10098:SF108">
    <property type="entry name" value="TETRATRICOPEPTIDE REPEAT PROTEIN 28"/>
    <property type="match status" value="1"/>
</dbReference>
<keyword evidence="2" id="KW-1133">Transmembrane helix</keyword>
<keyword evidence="2" id="KW-0812">Transmembrane</keyword>
<proteinExistence type="predicted"/>
<evidence type="ECO:0000313" key="3">
    <source>
        <dbReference type="EMBL" id="SFH13348.1"/>
    </source>
</evidence>
<keyword evidence="4" id="KW-1185">Reference proteome</keyword>
<dbReference type="RefSeq" id="WP_092794465.1">
    <property type="nucleotide sequence ID" value="NZ_FOPC01000019.1"/>
</dbReference>
<keyword evidence="1" id="KW-0802">TPR repeat</keyword>
<reference evidence="4" key="1">
    <citation type="submission" date="2016-10" db="EMBL/GenBank/DDBJ databases">
        <authorList>
            <person name="Varghese N."/>
            <person name="Submissions S."/>
        </authorList>
    </citation>
    <scope>NUCLEOTIDE SEQUENCE [LARGE SCALE GENOMIC DNA]</scope>
    <source>
        <strain evidence="4">DSM 19315</strain>
    </source>
</reference>
<dbReference type="SUPFAM" id="SSF48452">
    <property type="entry name" value="TPR-like"/>
    <property type="match status" value="2"/>
</dbReference>
<dbReference type="PANTHER" id="PTHR10098">
    <property type="entry name" value="RAPSYN-RELATED"/>
    <property type="match status" value="1"/>
</dbReference>
<dbReference type="Pfam" id="PF13424">
    <property type="entry name" value="TPR_12"/>
    <property type="match status" value="1"/>
</dbReference>
<dbReference type="InterPro" id="IPR019734">
    <property type="entry name" value="TPR_rpt"/>
</dbReference>
<dbReference type="Pfam" id="PF13181">
    <property type="entry name" value="TPR_8"/>
    <property type="match status" value="2"/>
</dbReference>
<dbReference type="InterPro" id="IPR036388">
    <property type="entry name" value="WH-like_DNA-bd_sf"/>
</dbReference>
<dbReference type="GO" id="GO:0003677">
    <property type="term" value="F:DNA binding"/>
    <property type="evidence" value="ECO:0007669"/>
    <property type="project" value="InterPro"/>
</dbReference>
<gene>
    <name evidence="3" type="ORF">SAMN04487988_11928</name>
</gene>
<feature type="transmembrane region" description="Helical" evidence="2">
    <location>
        <begin position="334"/>
        <end position="353"/>
    </location>
</feature>
<dbReference type="Gene3D" id="1.10.10.10">
    <property type="entry name" value="Winged helix-like DNA-binding domain superfamily/Winged helix DNA-binding domain"/>
    <property type="match status" value="1"/>
</dbReference>
<protein>
    <submittedName>
        <fullName evidence="3">Tetratricopeptide repeat-containing protein</fullName>
    </submittedName>
</protein>